<evidence type="ECO:0000313" key="3">
    <source>
        <dbReference type="Proteomes" id="UP001187415"/>
    </source>
</evidence>
<reference evidence="2" key="1">
    <citation type="submission" date="2023-07" db="EMBL/GenBank/DDBJ databases">
        <title>Chromosome-level Genome Assembly of Striped Snakehead (Channa striata).</title>
        <authorList>
            <person name="Liu H."/>
        </authorList>
    </citation>
    <scope>NUCLEOTIDE SEQUENCE</scope>
    <source>
        <strain evidence="2">Gz</strain>
        <tissue evidence="2">Muscle</tissue>
    </source>
</reference>
<organism evidence="2 3">
    <name type="scientific">Channa striata</name>
    <name type="common">Snakehead murrel</name>
    <name type="synonym">Ophicephalus striatus</name>
    <dbReference type="NCBI Taxonomy" id="64152"/>
    <lineage>
        <taxon>Eukaryota</taxon>
        <taxon>Metazoa</taxon>
        <taxon>Chordata</taxon>
        <taxon>Craniata</taxon>
        <taxon>Vertebrata</taxon>
        <taxon>Euteleostomi</taxon>
        <taxon>Actinopterygii</taxon>
        <taxon>Neopterygii</taxon>
        <taxon>Teleostei</taxon>
        <taxon>Neoteleostei</taxon>
        <taxon>Acanthomorphata</taxon>
        <taxon>Anabantaria</taxon>
        <taxon>Anabantiformes</taxon>
        <taxon>Channoidei</taxon>
        <taxon>Channidae</taxon>
        <taxon>Channa</taxon>
    </lineage>
</organism>
<accession>A0AA88SY21</accession>
<evidence type="ECO:0000313" key="2">
    <source>
        <dbReference type="EMBL" id="KAK2847092.1"/>
    </source>
</evidence>
<dbReference type="AlphaFoldDB" id="A0AA88SY21"/>
<feature type="region of interest" description="Disordered" evidence="1">
    <location>
        <begin position="84"/>
        <end position="140"/>
    </location>
</feature>
<dbReference type="Proteomes" id="UP001187415">
    <property type="component" value="Unassembled WGS sequence"/>
</dbReference>
<feature type="compositionally biased region" description="Basic and acidic residues" evidence="1">
    <location>
        <begin position="102"/>
        <end position="140"/>
    </location>
</feature>
<protein>
    <submittedName>
        <fullName evidence="2">Uncharacterized protein</fullName>
    </submittedName>
</protein>
<dbReference type="EMBL" id="JAUPFM010000007">
    <property type="protein sequence ID" value="KAK2847092.1"/>
    <property type="molecule type" value="Genomic_DNA"/>
</dbReference>
<proteinExistence type="predicted"/>
<evidence type="ECO:0000256" key="1">
    <source>
        <dbReference type="SAM" id="MobiDB-lite"/>
    </source>
</evidence>
<gene>
    <name evidence="2" type="ORF">Q5P01_010091</name>
</gene>
<comment type="caution">
    <text evidence="2">The sequence shown here is derived from an EMBL/GenBank/DDBJ whole genome shotgun (WGS) entry which is preliminary data.</text>
</comment>
<keyword evidence="3" id="KW-1185">Reference proteome</keyword>
<name>A0AA88SY21_CHASR</name>
<sequence>MSLLPPKTLLQAAAANENGVGVNLCDPVQCQSGPFSAAADAEKLENISCLTPGLSHRYNRHGRTQEEVVERWECGWRERRRKYRKGRETENGKMLNTRTIRKPLELKSAEEEKEQRKRKGEVREMERGGDGGRKGQGDKC</sequence>